<dbReference type="PANTHER" id="PTHR30185">
    <property type="entry name" value="CRYPTIC BETA-GLUCOSIDE BGL OPERON ANTITERMINATOR"/>
    <property type="match status" value="1"/>
</dbReference>
<dbReference type="PANTHER" id="PTHR30185:SF13">
    <property type="entry name" value="LICABCH OPERON REGULATOR-RELATED"/>
    <property type="match status" value="1"/>
</dbReference>
<dbReference type="InterPro" id="IPR036388">
    <property type="entry name" value="WH-like_DNA-bd_sf"/>
</dbReference>
<organism evidence="7 8">
    <name type="scientific">Gilliamella intestini</name>
    <dbReference type="NCBI Taxonomy" id="1798183"/>
    <lineage>
        <taxon>Bacteria</taxon>
        <taxon>Pseudomonadati</taxon>
        <taxon>Pseudomonadota</taxon>
        <taxon>Gammaproteobacteria</taxon>
        <taxon>Orbales</taxon>
        <taxon>Orbaceae</taxon>
        <taxon>Gilliamella</taxon>
    </lineage>
</organism>
<keyword evidence="2" id="KW-0805">Transcription regulation</keyword>
<evidence type="ECO:0000259" key="6">
    <source>
        <dbReference type="PROSITE" id="PS51372"/>
    </source>
</evidence>
<dbReference type="GO" id="GO:0006355">
    <property type="term" value="P:regulation of DNA-templated transcription"/>
    <property type="evidence" value="ECO:0007669"/>
    <property type="project" value="InterPro"/>
</dbReference>
<dbReference type="InterPro" id="IPR036634">
    <property type="entry name" value="PRD_sf"/>
</dbReference>
<dbReference type="Pfam" id="PF05043">
    <property type="entry name" value="Mga"/>
    <property type="match status" value="1"/>
</dbReference>
<keyword evidence="8" id="KW-1185">Reference proteome</keyword>
<evidence type="ECO:0000256" key="1">
    <source>
        <dbReference type="ARBA" id="ARBA00022737"/>
    </source>
</evidence>
<gene>
    <name evidence="7" type="ORF">GA0061080_10622</name>
</gene>
<evidence type="ECO:0000256" key="3">
    <source>
        <dbReference type="ARBA" id="ARBA00023159"/>
    </source>
</evidence>
<dbReference type="InterPro" id="IPR007737">
    <property type="entry name" value="Mga_HTH"/>
</dbReference>
<dbReference type="Gene3D" id="3.40.930.10">
    <property type="entry name" value="Mannitol-specific EII, Chain A"/>
    <property type="match status" value="1"/>
</dbReference>
<accession>A0A1C4D7S5</accession>
<dbReference type="AlphaFoldDB" id="A0A1C4D7S5"/>
<dbReference type="InterPro" id="IPR002178">
    <property type="entry name" value="PTS_EIIA_type-2_dom"/>
</dbReference>
<dbReference type="Pfam" id="PF00359">
    <property type="entry name" value="PTS_EIIA_2"/>
    <property type="match status" value="1"/>
</dbReference>
<dbReference type="CDD" id="cd05568">
    <property type="entry name" value="PTS_IIB_bgl_like"/>
    <property type="match status" value="1"/>
</dbReference>
<feature type="domain" description="PRD" evidence="6">
    <location>
        <begin position="289"/>
        <end position="396"/>
    </location>
</feature>
<dbReference type="Proteomes" id="UP000199698">
    <property type="component" value="Unassembled WGS sequence"/>
</dbReference>
<proteinExistence type="predicted"/>
<dbReference type="InterPro" id="IPR013196">
    <property type="entry name" value="HTH_11"/>
</dbReference>
<dbReference type="PROSITE" id="PS51372">
    <property type="entry name" value="PRD_2"/>
    <property type="match status" value="1"/>
</dbReference>
<evidence type="ECO:0000313" key="8">
    <source>
        <dbReference type="Proteomes" id="UP000199698"/>
    </source>
</evidence>
<dbReference type="InterPro" id="IPR016152">
    <property type="entry name" value="PTrfase/Anion_transptr"/>
</dbReference>
<dbReference type="InterPro" id="IPR011608">
    <property type="entry name" value="PRD"/>
</dbReference>
<dbReference type="Pfam" id="PF00874">
    <property type="entry name" value="PRD"/>
    <property type="match status" value="1"/>
</dbReference>
<sequence>MSSKVLFSYQRLAYLFDTIKKETLPQQELANRFSVSTRTIRTDVSALNDVLRSYGAQVDYTKNIGYQLVVTDPVSYAQLPITQAIEQVPRTSKERISALLIAFLTQSNSVKLDDIADEWFLSRSTLQNDVIEVKQYLDKYNLSLENRPYYGMYLVGEESSIRACLTDILWQRHMAEDTINVNRLRQTILNDIDLDYLENILQNQLERFELKLNAEGQGYLLYSCAVSITRITQGYELLEYQVDQINTTVISAAREISEEFSYFLGSVLCDAEFNYLCVQIISRIITESPNQAKSLALVEHILSYINDTYHYNLWDDTKLRQDMLIHTSSMLSRIKYQIRTTNPLLHEIKQYYPFAYDITLSALTNTEKYTESKMTEDEISYLALHIGVALERNYSAGHERFAQILLVSELSNSTLRMVESKIKRDFPHIQINRTLSYREYEQLTQIEEDFVVSTVRLTEKDKQIVKIAPFPTAYQLEQLGRLAMVDRKMPYIIERFFDEKFFIIIDKPMTQKEIFKSICVRLEQSGYVGSDFYPSVVEREEIVSTLLGENIAIPHSVGLLAKKTVVTTILAPQGIVWDKNEVAHVIFLLAISKDEYEDAMRIYNLFVNFVKEKSTKRLLDSRTFDDFRAIMKDSLCRLS</sequence>
<feature type="domain" description="PTS EIIA type-2" evidence="5">
    <location>
        <begin position="495"/>
        <end position="634"/>
    </location>
</feature>
<dbReference type="InterPro" id="IPR050661">
    <property type="entry name" value="BglG_antiterminators"/>
</dbReference>
<dbReference type="SUPFAM" id="SSF55804">
    <property type="entry name" value="Phoshotransferase/anion transport protein"/>
    <property type="match status" value="1"/>
</dbReference>
<dbReference type="STRING" id="1798183.GA0061080_10622"/>
<name>A0A1C4D7S5_9GAMM</name>
<protein>
    <submittedName>
        <fullName evidence="7">Transcriptional antiterminator</fullName>
    </submittedName>
</protein>
<keyword evidence="4" id="KW-0804">Transcription</keyword>
<dbReference type="EMBL" id="FMBA01000062">
    <property type="protein sequence ID" value="SCC27383.1"/>
    <property type="molecule type" value="Genomic_DNA"/>
</dbReference>
<dbReference type="PROSITE" id="PS51094">
    <property type="entry name" value="PTS_EIIA_TYPE_2"/>
    <property type="match status" value="1"/>
</dbReference>
<reference evidence="8" key="1">
    <citation type="submission" date="2016-08" db="EMBL/GenBank/DDBJ databases">
        <authorList>
            <person name="Varghese N."/>
            <person name="Submissions Spin"/>
        </authorList>
    </citation>
    <scope>NUCLEOTIDE SEQUENCE [LARGE SCALE GENOMIC DNA]</scope>
    <source>
        <strain evidence="8">R-53144</strain>
    </source>
</reference>
<dbReference type="SUPFAM" id="SSF63520">
    <property type="entry name" value="PTS-regulatory domain, PRD"/>
    <property type="match status" value="1"/>
</dbReference>
<dbReference type="Gene3D" id="1.10.10.10">
    <property type="entry name" value="Winged helix-like DNA-binding domain superfamily/Winged helix DNA-binding domain"/>
    <property type="match status" value="1"/>
</dbReference>
<evidence type="ECO:0000256" key="2">
    <source>
        <dbReference type="ARBA" id="ARBA00023015"/>
    </source>
</evidence>
<evidence type="ECO:0000256" key="4">
    <source>
        <dbReference type="ARBA" id="ARBA00023163"/>
    </source>
</evidence>
<dbReference type="Gene3D" id="3.40.50.2300">
    <property type="match status" value="1"/>
</dbReference>
<dbReference type="Pfam" id="PF08279">
    <property type="entry name" value="HTH_11"/>
    <property type="match status" value="1"/>
</dbReference>
<keyword evidence="3" id="KW-0010">Activator</keyword>
<evidence type="ECO:0000313" key="7">
    <source>
        <dbReference type="EMBL" id="SCC27383.1"/>
    </source>
</evidence>
<evidence type="ECO:0000259" key="5">
    <source>
        <dbReference type="PROSITE" id="PS51094"/>
    </source>
</evidence>
<keyword evidence="1" id="KW-0677">Repeat</keyword>
<dbReference type="Gene3D" id="1.10.1790.10">
    <property type="entry name" value="PRD domain"/>
    <property type="match status" value="1"/>
</dbReference>